<keyword evidence="3" id="KW-1185">Reference proteome</keyword>
<gene>
    <name evidence="2" type="ordered locus">AciPR4_2749</name>
</gene>
<protein>
    <submittedName>
        <fullName evidence="2">Thioredoxin domain-containing protein</fullName>
    </submittedName>
</protein>
<name>E8V2P8_TERSS</name>
<dbReference type="Pfam" id="PF21352">
    <property type="entry name" value="Zn_ribbon_Thio2"/>
    <property type="match status" value="1"/>
</dbReference>
<dbReference type="PANTHER" id="PTHR45663">
    <property type="entry name" value="GEO12009P1"/>
    <property type="match status" value="1"/>
</dbReference>
<dbReference type="OrthoDB" id="9790390at2"/>
<organism evidence="2 3">
    <name type="scientific">Terriglobus saanensis (strain ATCC BAA-1853 / DSM 23119 / SP1PR4)</name>
    <dbReference type="NCBI Taxonomy" id="401053"/>
    <lineage>
        <taxon>Bacteria</taxon>
        <taxon>Pseudomonadati</taxon>
        <taxon>Acidobacteriota</taxon>
        <taxon>Terriglobia</taxon>
        <taxon>Terriglobales</taxon>
        <taxon>Acidobacteriaceae</taxon>
        <taxon>Terriglobus</taxon>
    </lineage>
</organism>
<dbReference type="HOGENOM" id="CLU_090389_10_0_0"/>
<dbReference type="RefSeq" id="WP_013569256.1">
    <property type="nucleotide sequence ID" value="NC_014963.1"/>
</dbReference>
<dbReference type="eggNOG" id="COG0526">
    <property type="taxonomic scope" value="Bacteria"/>
</dbReference>
<dbReference type="GO" id="GO:0005829">
    <property type="term" value="C:cytosol"/>
    <property type="evidence" value="ECO:0007669"/>
    <property type="project" value="TreeGrafter"/>
</dbReference>
<dbReference type="Pfam" id="PF00085">
    <property type="entry name" value="Thioredoxin"/>
    <property type="match status" value="1"/>
</dbReference>
<evidence type="ECO:0000313" key="3">
    <source>
        <dbReference type="Proteomes" id="UP000006844"/>
    </source>
</evidence>
<dbReference type="SUPFAM" id="SSF52833">
    <property type="entry name" value="Thioredoxin-like"/>
    <property type="match status" value="1"/>
</dbReference>
<reference evidence="2 3" key="1">
    <citation type="journal article" date="2012" name="Stand. Genomic Sci.">
        <title>Complete genome sequence of Terriglobus saanensis type strain SP1PR4(T), an Acidobacteria from tundra soil.</title>
        <authorList>
            <person name="Rawat S.R."/>
            <person name="Mannisto M.K."/>
            <person name="Starovoytov V."/>
            <person name="Goodwin L."/>
            <person name="Nolan M."/>
            <person name="Hauser L."/>
            <person name="Land M."/>
            <person name="Davenport K.W."/>
            <person name="Woyke T."/>
            <person name="Haggblom M.M."/>
        </authorList>
    </citation>
    <scope>NUCLEOTIDE SEQUENCE</scope>
    <source>
        <strain evidence="3">ATCC BAA-1853 / DSM 23119 / SP1PR4</strain>
    </source>
</reference>
<dbReference type="AlphaFoldDB" id="E8V2P8"/>
<dbReference type="Proteomes" id="UP000006844">
    <property type="component" value="Chromosome"/>
</dbReference>
<dbReference type="PANTHER" id="PTHR45663:SF40">
    <property type="entry name" value="THIOREDOXIN 2"/>
    <property type="match status" value="1"/>
</dbReference>
<dbReference type="CDD" id="cd02947">
    <property type="entry name" value="TRX_family"/>
    <property type="match status" value="1"/>
</dbReference>
<dbReference type="InterPro" id="IPR049299">
    <property type="entry name" value="Thio2_N"/>
</dbReference>
<proteinExistence type="predicted"/>
<dbReference type="EMBL" id="CP002467">
    <property type="protein sequence ID" value="ADV83523.1"/>
    <property type="molecule type" value="Genomic_DNA"/>
</dbReference>
<dbReference type="Gene3D" id="3.40.30.10">
    <property type="entry name" value="Glutaredoxin"/>
    <property type="match status" value="1"/>
</dbReference>
<dbReference type="InterPro" id="IPR013766">
    <property type="entry name" value="Thioredoxin_domain"/>
</dbReference>
<dbReference type="InterPro" id="IPR036249">
    <property type="entry name" value="Thioredoxin-like_sf"/>
</dbReference>
<dbReference type="KEGG" id="tsa:AciPR4_2749"/>
<sequence length="149" mass="16025">MPVVRTCSHCQQKNRISARHLSATGRCGACKTELPPIAEPLAVDTALFDDIVQNATVPVLVDFWASWCGPCRTAAPEVSRTAADMAGKAIVLKVDTEAHPELSARYQVRSIPNFVVLSGGRAVFQQPGLVGHQQMEQWLRSASAQGTTA</sequence>
<feature type="domain" description="Thioredoxin" evidence="1">
    <location>
        <begin position="28"/>
        <end position="144"/>
    </location>
</feature>
<dbReference type="Gene3D" id="2.30.30.380">
    <property type="entry name" value="Zn-finger domain of Sec23/24"/>
    <property type="match status" value="1"/>
</dbReference>
<dbReference type="PROSITE" id="PS51352">
    <property type="entry name" value="THIOREDOXIN_2"/>
    <property type="match status" value="1"/>
</dbReference>
<evidence type="ECO:0000259" key="1">
    <source>
        <dbReference type="PROSITE" id="PS51352"/>
    </source>
</evidence>
<evidence type="ECO:0000313" key="2">
    <source>
        <dbReference type="EMBL" id="ADV83523.1"/>
    </source>
</evidence>
<dbReference type="STRING" id="401053.AciPR4_2749"/>
<dbReference type="GO" id="GO:0015035">
    <property type="term" value="F:protein-disulfide reductase activity"/>
    <property type="evidence" value="ECO:0007669"/>
    <property type="project" value="TreeGrafter"/>
</dbReference>
<accession>E8V2P8</accession>
<dbReference type="PRINTS" id="PR00421">
    <property type="entry name" value="THIOREDOXIN"/>
</dbReference>